<dbReference type="EMBL" id="CP031386">
    <property type="protein sequence ID" value="QPG96974.1"/>
    <property type="molecule type" value="Genomic_DNA"/>
</dbReference>
<accession>A0A7S9KPT6</accession>
<feature type="region of interest" description="Disordered" evidence="1">
    <location>
        <begin position="1"/>
        <end position="37"/>
    </location>
</feature>
<reference evidence="2 3" key="1">
    <citation type="journal article" date="2018" name="PLoS Genet.">
        <title>Repeat elements organise 3D genome structure and mediate transcription in the filamentous fungus Epichloe festucae.</title>
        <authorList>
            <person name="Winter D.J."/>
            <person name="Ganley A.R.D."/>
            <person name="Young C.A."/>
            <person name="Liachko I."/>
            <person name="Schardl C.L."/>
            <person name="Dupont P.Y."/>
            <person name="Berry D."/>
            <person name="Ram A."/>
            <person name="Scott B."/>
            <person name="Cox M.P."/>
        </authorList>
    </citation>
    <scope>NUCLEOTIDE SEQUENCE [LARGE SCALE GENOMIC DNA]</scope>
    <source>
        <strain evidence="2 3">Fl1</strain>
    </source>
</reference>
<evidence type="ECO:0000313" key="2">
    <source>
        <dbReference type="EMBL" id="QPG96974.1"/>
    </source>
</evidence>
<dbReference type="AlphaFoldDB" id="A0A7S9KPT6"/>
<proteinExistence type="predicted"/>
<evidence type="ECO:0000256" key="1">
    <source>
        <dbReference type="SAM" id="MobiDB-lite"/>
    </source>
</evidence>
<gene>
    <name evidence="2" type="ORF">C2857_005568</name>
</gene>
<evidence type="ECO:0000313" key="3">
    <source>
        <dbReference type="Proteomes" id="UP000594364"/>
    </source>
</evidence>
<keyword evidence="3" id="KW-1185">Reference proteome</keyword>
<dbReference type="OrthoDB" id="4943796at2759"/>
<dbReference type="Proteomes" id="UP000594364">
    <property type="component" value="Chromosome 2"/>
</dbReference>
<sequence>MPASAEPAQQQPMAVESSNVITQQPNTSEQQPDMSHMTLRGGEEAGCSFCCGLCDCEESCC</sequence>
<organism evidence="2 3">
    <name type="scientific">Epichloe festucae (strain Fl1)</name>
    <dbReference type="NCBI Taxonomy" id="877507"/>
    <lineage>
        <taxon>Eukaryota</taxon>
        <taxon>Fungi</taxon>
        <taxon>Dikarya</taxon>
        <taxon>Ascomycota</taxon>
        <taxon>Pezizomycotina</taxon>
        <taxon>Sordariomycetes</taxon>
        <taxon>Hypocreomycetidae</taxon>
        <taxon>Hypocreales</taxon>
        <taxon>Clavicipitaceae</taxon>
        <taxon>Epichloe</taxon>
    </lineage>
</organism>
<protein>
    <submittedName>
        <fullName evidence="2">Uncharacterized protein</fullName>
    </submittedName>
</protein>
<feature type="compositionally biased region" description="Polar residues" evidence="1">
    <location>
        <begin position="7"/>
        <end position="33"/>
    </location>
</feature>
<name>A0A7S9KPT6_EPIFF</name>